<dbReference type="SMART" id="SM00421">
    <property type="entry name" value="HTH_LUXR"/>
    <property type="match status" value="1"/>
</dbReference>
<evidence type="ECO:0000256" key="3">
    <source>
        <dbReference type="ARBA" id="ARBA00023163"/>
    </source>
</evidence>
<sequence>MIITTKIHVPKIRHRLVSRQQLMEKLNKGLSKALTLVTAPPGYGKSTLLSEWAVQTGAHVAWVSLDQGDNVPTRFWMHTVAALKEADEHFDEQMLLDTAGEDPFGEALIASLINNLHRSTATKVIIWDDFHCIQDQRLLDGLSYFLERLPNNIHLFIASRTHPPLALSRLRATGGLIELTVDHLRFSMDEAMAFIQDCTDATMSNSDIATLYDRMEGWIAGLNMAALSFHDHGDLLKWMQTLTGRHRDFSDYFFEEVLSKQNPSVQGFLLKTSILDRVSDHLSVAVTEMEDAPNILREIEAANLFFISLDGAREWFRYHHLFQQFLRAELERQCPEQIPLLHKKAGQWMEENGHTQEALDHYISGRNYHDAMRLIEKKLPSLDNVERVALHQWLNDMPNPLLLKKPLLYLTNIASLFLSGHITDATDKYWWAARELDNGGHGLTCEEDNLFRAGLDVLVAFRTFIEKDFDYVVPYSKAYLQRDPDGDLFIGFGHDPDGSHIMLDIYISSSHLKKAENILLDLLKIWSNTKNALFYAHLCTDYGKLLYEWNRLDEAERYARRAYDIGKKENNKNIIVHAGLLITQIFLARGHHGMVDVSLRQLDFDIDHRRYPKLYRKVAWLQGYIYWRKDEGGKALQWLKNCGLDAVDELSRQRIDHYTLLAHVLTDQGMAEEAIRLLERLLLLAIGEGQDQVMIQLYLLKSAIYINKGKTNRGFEILEEALSLAEPEGYIRTFVDAGKTVHHLLTQYIQRRQNNHYQSKKHVTLAYVKKLLMASDSGWSSTIPHGVQPLTPKELIVLELIQSGYSNKEMARQLHISHSTVKTHINNLFRKLNVNNRVLALERARELKLI</sequence>
<dbReference type="Pfam" id="PF25873">
    <property type="entry name" value="WHD_MalT"/>
    <property type="match status" value="1"/>
</dbReference>
<evidence type="ECO:0000259" key="4">
    <source>
        <dbReference type="PROSITE" id="PS50043"/>
    </source>
</evidence>
<evidence type="ECO:0000313" key="6">
    <source>
        <dbReference type="Proteomes" id="UP001596022"/>
    </source>
</evidence>
<protein>
    <submittedName>
        <fullName evidence="5">LuxR C-terminal-related transcriptional regulator</fullName>
    </submittedName>
</protein>
<keyword evidence="1" id="KW-0805">Transcription regulation</keyword>
<dbReference type="SUPFAM" id="SSF46894">
    <property type="entry name" value="C-terminal effector domain of the bipartite response regulators"/>
    <property type="match status" value="1"/>
</dbReference>
<dbReference type="PROSITE" id="PS50043">
    <property type="entry name" value="HTH_LUXR_2"/>
    <property type="match status" value="1"/>
</dbReference>
<dbReference type="InterPro" id="IPR011990">
    <property type="entry name" value="TPR-like_helical_dom_sf"/>
</dbReference>
<comment type="caution">
    <text evidence="5">The sequence shown here is derived from an EMBL/GenBank/DDBJ whole genome shotgun (WGS) entry which is preliminary data.</text>
</comment>
<dbReference type="SMART" id="SM00382">
    <property type="entry name" value="AAA"/>
    <property type="match status" value="1"/>
</dbReference>
<dbReference type="EMBL" id="JBHSFW010000001">
    <property type="protein sequence ID" value="MFC4617602.1"/>
    <property type="molecule type" value="Genomic_DNA"/>
</dbReference>
<evidence type="ECO:0000256" key="1">
    <source>
        <dbReference type="ARBA" id="ARBA00023015"/>
    </source>
</evidence>
<dbReference type="InterPro" id="IPR027417">
    <property type="entry name" value="P-loop_NTPase"/>
</dbReference>
<dbReference type="InterPro" id="IPR059106">
    <property type="entry name" value="WHD_MalT"/>
</dbReference>
<dbReference type="InterPro" id="IPR041617">
    <property type="entry name" value="TPR_MalT"/>
</dbReference>
<keyword evidence="6" id="KW-1185">Reference proteome</keyword>
<keyword evidence="2" id="KW-0238">DNA-binding</keyword>
<reference evidence="6" key="1">
    <citation type="journal article" date="2019" name="Int. J. Syst. Evol. Microbiol.">
        <title>The Global Catalogue of Microorganisms (GCM) 10K type strain sequencing project: providing services to taxonomists for standard genome sequencing and annotation.</title>
        <authorList>
            <consortium name="The Broad Institute Genomics Platform"/>
            <consortium name="The Broad Institute Genome Sequencing Center for Infectious Disease"/>
            <person name="Wu L."/>
            <person name="Ma J."/>
        </authorList>
    </citation>
    <scope>NUCLEOTIDE SEQUENCE [LARGE SCALE GENOMIC DNA]</scope>
    <source>
        <strain evidence="6">CGMCC 1.16306</strain>
    </source>
</reference>
<dbReference type="PANTHER" id="PTHR44688:SF16">
    <property type="entry name" value="DNA-BINDING TRANSCRIPTIONAL ACTIVATOR DEVR_DOSR"/>
    <property type="match status" value="1"/>
</dbReference>
<dbReference type="RefSeq" id="WP_376844635.1">
    <property type="nucleotide sequence ID" value="NZ_JBHSFW010000001.1"/>
</dbReference>
<dbReference type="InterPro" id="IPR003593">
    <property type="entry name" value="AAA+_ATPase"/>
</dbReference>
<dbReference type="PANTHER" id="PTHR44688">
    <property type="entry name" value="DNA-BINDING TRANSCRIPTIONAL ACTIVATOR DEVR_DOSR"/>
    <property type="match status" value="1"/>
</dbReference>
<dbReference type="Gene3D" id="1.10.10.10">
    <property type="entry name" value="Winged helix-like DNA-binding domain superfamily/Winged helix DNA-binding domain"/>
    <property type="match status" value="1"/>
</dbReference>
<dbReference type="PRINTS" id="PR00038">
    <property type="entry name" value="HTHLUXR"/>
</dbReference>
<evidence type="ECO:0000256" key="2">
    <source>
        <dbReference type="ARBA" id="ARBA00023125"/>
    </source>
</evidence>
<dbReference type="InterPro" id="IPR000792">
    <property type="entry name" value="Tscrpt_reg_LuxR_C"/>
</dbReference>
<organism evidence="5 6">
    <name type="scientific">Camelliibacillus cellulosilyticus</name>
    <dbReference type="NCBI Taxonomy" id="2174486"/>
    <lineage>
        <taxon>Bacteria</taxon>
        <taxon>Bacillati</taxon>
        <taxon>Bacillota</taxon>
        <taxon>Bacilli</taxon>
        <taxon>Bacillales</taxon>
        <taxon>Sporolactobacillaceae</taxon>
        <taxon>Camelliibacillus</taxon>
    </lineage>
</organism>
<proteinExistence type="predicted"/>
<dbReference type="Gene3D" id="1.25.40.10">
    <property type="entry name" value="Tetratricopeptide repeat domain"/>
    <property type="match status" value="1"/>
</dbReference>
<dbReference type="Proteomes" id="UP001596022">
    <property type="component" value="Unassembled WGS sequence"/>
</dbReference>
<name>A0ABV9GH56_9BACL</name>
<dbReference type="Gene3D" id="3.40.50.300">
    <property type="entry name" value="P-loop containing nucleotide triphosphate hydrolases"/>
    <property type="match status" value="1"/>
</dbReference>
<keyword evidence="3" id="KW-0804">Transcription</keyword>
<dbReference type="CDD" id="cd06170">
    <property type="entry name" value="LuxR_C_like"/>
    <property type="match status" value="1"/>
</dbReference>
<dbReference type="InterPro" id="IPR016032">
    <property type="entry name" value="Sig_transdc_resp-reg_C-effctor"/>
</dbReference>
<evidence type="ECO:0000313" key="5">
    <source>
        <dbReference type="EMBL" id="MFC4617602.1"/>
    </source>
</evidence>
<gene>
    <name evidence="5" type="ORF">ACFO4N_02530</name>
</gene>
<dbReference type="SUPFAM" id="SSF48452">
    <property type="entry name" value="TPR-like"/>
    <property type="match status" value="1"/>
</dbReference>
<dbReference type="Pfam" id="PF00196">
    <property type="entry name" value="GerE"/>
    <property type="match status" value="1"/>
</dbReference>
<dbReference type="Pfam" id="PF17874">
    <property type="entry name" value="TPR_MalT"/>
    <property type="match status" value="1"/>
</dbReference>
<dbReference type="SUPFAM" id="SSF52540">
    <property type="entry name" value="P-loop containing nucleoside triphosphate hydrolases"/>
    <property type="match status" value="1"/>
</dbReference>
<dbReference type="InterPro" id="IPR036388">
    <property type="entry name" value="WH-like_DNA-bd_sf"/>
</dbReference>
<feature type="domain" description="HTH luxR-type" evidence="4">
    <location>
        <begin position="783"/>
        <end position="848"/>
    </location>
</feature>
<accession>A0ABV9GH56</accession>